<dbReference type="InterPro" id="IPR041436">
    <property type="entry name" value="RNAse_A_bac"/>
</dbReference>
<dbReference type="Proteomes" id="UP001617213">
    <property type="component" value="Unassembled WGS sequence"/>
</dbReference>
<proteinExistence type="predicted"/>
<gene>
    <name evidence="2" type="ORF">ACIOWJ_07035</name>
</gene>
<accession>A0ABW8DXQ2</accession>
<organism evidence="2 3">
    <name type="scientific">Pseudomonas sivasensis</name>
    <dbReference type="NCBI Taxonomy" id="1880678"/>
    <lineage>
        <taxon>Bacteria</taxon>
        <taxon>Pseudomonadati</taxon>
        <taxon>Pseudomonadota</taxon>
        <taxon>Gammaproteobacteria</taxon>
        <taxon>Pseudomonadales</taxon>
        <taxon>Pseudomonadaceae</taxon>
        <taxon>Pseudomonas</taxon>
    </lineage>
</organism>
<name>A0ABW8DXQ2_9PSED</name>
<dbReference type="EMBL" id="JBIUWZ010000007">
    <property type="protein sequence ID" value="MFJ2677836.1"/>
    <property type="molecule type" value="Genomic_DNA"/>
</dbReference>
<sequence>MDLEPNIPAASTFRTLEEAESLVSKTLIARHEEISKFLKENKDKYIIREHSTQTVGLSLIKGTTESVPAYKFILVLKRKSKMPDGYLLLTGYPIEK</sequence>
<evidence type="ECO:0000259" key="1">
    <source>
        <dbReference type="Pfam" id="PF18431"/>
    </source>
</evidence>
<evidence type="ECO:0000313" key="2">
    <source>
        <dbReference type="EMBL" id="MFJ2677836.1"/>
    </source>
</evidence>
<protein>
    <submittedName>
        <fullName evidence="2">RNase A-like domain-containing protein</fullName>
    </submittedName>
</protein>
<evidence type="ECO:0000313" key="3">
    <source>
        <dbReference type="Proteomes" id="UP001617213"/>
    </source>
</evidence>
<dbReference type="Pfam" id="PF18431">
    <property type="entry name" value="RNAse_A_bac"/>
    <property type="match status" value="1"/>
</dbReference>
<feature type="domain" description="Bacterial CdiA-CT RNAse A" evidence="1">
    <location>
        <begin position="4"/>
        <end position="93"/>
    </location>
</feature>
<reference evidence="2 3" key="1">
    <citation type="submission" date="2024-10" db="EMBL/GenBank/DDBJ databases">
        <title>The Natural Products Discovery Center: Release of the First 8490 Sequenced Strains for Exploring Actinobacteria Biosynthetic Diversity.</title>
        <authorList>
            <person name="Kalkreuter E."/>
            <person name="Kautsar S.A."/>
            <person name="Yang D."/>
            <person name="Bader C.D."/>
            <person name="Teijaro C.N."/>
            <person name="Fluegel L."/>
            <person name="Davis C.M."/>
            <person name="Simpson J.R."/>
            <person name="Lauterbach L."/>
            <person name="Steele A.D."/>
            <person name="Gui C."/>
            <person name="Meng S."/>
            <person name="Li G."/>
            <person name="Viehrig K."/>
            <person name="Ye F."/>
            <person name="Su P."/>
            <person name="Kiefer A.F."/>
            <person name="Nichols A."/>
            <person name="Cepeda A.J."/>
            <person name="Yan W."/>
            <person name="Fan B."/>
            <person name="Jiang Y."/>
            <person name="Adhikari A."/>
            <person name="Zheng C.-J."/>
            <person name="Schuster L."/>
            <person name="Cowan T.M."/>
            <person name="Smanski M.J."/>
            <person name="Chevrette M.G."/>
            <person name="De Carvalho L.P.S."/>
            <person name="Shen B."/>
        </authorList>
    </citation>
    <scope>NUCLEOTIDE SEQUENCE [LARGE SCALE GENOMIC DNA]</scope>
    <source>
        <strain evidence="2 3">NPDC087581</strain>
    </source>
</reference>
<comment type="caution">
    <text evidence="2">The sequence shown here is derived from an EMBL/GenBank/DDBJ whole genome shotgun (WGS) entry which is preliminary data.</text>
</comment>
<keyword evidence="3" id="KW-1185">Reference proteome</keyword>
<dbReference type="RefSeq" id="WP_375803674.1">
    <property type="nucleotide sequence ID" value="NZ_JAOAQN010000001.1"/>
</dbReference>
<dbReference type="CDD" id="cd20684">
    <property type="entry name" value="CdiA-CT_Yk_RNaseA-like"/>
    <property type="match status" value="1"/>
</dbReference>